<name>A0A126V330_9RHOB</name>
<dbReference type="AlphaFoldDB" id="A0A126V330"/>
<dbReference type="Gene3D" id="3.40.50.720">
    <property type="entry name" value="NAD(P)-binding Rossmann-like Domain"/>
    <property type="match status" value="1"/>
</dbReference>
<dbReference type="Gene3D" id="3.30.360.10">
    <property type="entry name" value="Dihydrodipicolinate Reductase, domain 2"/>
    <property type="match status" value="1"/>
</dbReference>
<reference evidence="3 4" key="1">
    <citation type="submission" date="2016-02" db="EMBL/GenBank/DDBJ databases">
        <title>Complete genome sequence of Halocynthiibacter arcticus PAMC 20958t from arctic marine sediment.</title>
        <authorList>
            <person name="Lee Y.M."/>
            <person name="Baek K."/>
            <person name="Lee H.K."/>
            <person name="Shin S.C."/>
        </authorList>
    </citation>
    <scope>NUCLEOTIDE SEQUENCE [LARGE SCALE GENOMIC DNA]</scope>
    <source>
        <strain evidence="3">PAMC 20958</strain>
    </source>
</reference>
<gene>
    <name evidence="3" type="ORF">RC74_14225</name>
</gene>
<dbReference type="KEGG" id="hat:RC74_14225"/>
<dbReference type="SUPFAM" id="SSF51735">
    <property type="entry name" value="NAD(P)-binding Rossmann-fold domains"/>
    <property type="match status" value="1"/>
</dbReference>
<dbReference type="Pfam" id="PF22725">
    <property type="entry name" value="GFO_IDH_MocA_C3"/>
    <property type="match status" value="1"/>
</dbReference>
<dbReference type="Proteomes" id="UP000070371">
    <property type="component" value="Chromosome"/>
</dbReference>
<dbReference type="PANTHER" id="PTHR43377:SF8">
    <property type="entry name" value="BLR3664 PROTEIN"/>
    <property type="match status" value="1"/>
</dbReference>
<dbReference type="InterPro" id="IPR055170">
    <property type="entry name" value="GFO_IDH_MocA-like_dom"/>
</dbReference>
<dbReference type="STRING" id="1579316.RC74_14225"/>
<dbReference type="InterPro" id="IPR051450">
    <property type="entry name" value="Gfo/Idh/MocA_Oxidoreductases"/>
</dbReference>
<evidence type="ECO:0000313" key="3">
    <source>
        <dbReference type="EMBL" id="AML52276.1"/>
    </source>
</evidence>
<sequence length="347" mass="36945">MEQKARICVVGAGLVGKQHLDALTHTQDAMLAALVDPSPEGAKLAATYNVPHFTSLEAMFAATKVDGVILATPTPLHVEQGLMCIEHNCAVLVEKPLAVTAKEAEKLVQAAQANGVPLLVGHHRRYNSIIQKAASLISEGVIGDIRSLQATCWLYKPDDYFDVAPWRTQKGAGPISVNLAHDVDLMRHLCGDIITVQAQAAPSRRGHDNEDVAAAVLGFANGAIGTLTVSDAIAAPWSWELTAGENPAYPATNQSCYHFGGSKGAMSLPDLTVWTHDAPQSWWSPIRAASFPCATSAPLVNQIEHFAEVIKGHASPLVSGEEGLKTMHVLEAIQTACDTGQTVHIPR</sequence>
<evidence type="ECO:0000313" key="4">
    <source>
        <dbReference type="Proteomes" id="UP000070371"/>
    </source>
</evidence>
<dbReference type="EMBL" id="CP014327">
    <property type="protein sequence ID" value="AML52276.1"/>
    <property type="molecule type" value="Genomic_DNA"/>
</dbReference>
<feature type="domain" description="GFO/IDH/MocA-like oxidoreductase" evidence="2">
    <location>
        <begin position="130"/>
        <end position="237"/>
    </location>
</feature>
<dbReference type="OrthoDB" id="9792935at2"/>
<organism evidence="3 4">
    <name type="scientific">Falsihalocynthiibacter arcticus</name>
    <dbReference type="NCBI Taxonomy" id="1579316"/>
    <lineage>
        <taxon>Bacteria</taxon>
        <taxon>Pseudomonadati</taxon>
        <taxon>Pseudomonadota</taxon>
        <taxon>Alphaproteobacteria</taxon>
        <taxon>Rhodobacterales</taxon>
        <taxon>Roseobacteraceae</taxon>
        <taxon>Falsihalocynthiibacter</taxon>
    </lineage>
</organism>
<dbReference type="InterPro" id="IPR000683">
    <property type="entry name" value="Gfo/Idh/MocA-like_OxRdtase_N"/>
</dbReference>
<dbReference type="SUPFAM" id="SSF55347">
    <property type="entry name" value="Glyceraldehyde-3-phosphate dehydrogenase-like, C-terminal domain"/>
    <property type="match status" value="1"/>
</dbReference>
<keyword evidence="4" id="KW-1185">Reference proteome</keyword>
<dbReference type="Pfam" id="PF01408">
    <property type="entry name" value="GFO_IDH_MocA"/>
    <property type="match status" value="1"/>
</dbReference>
<dbReference type="InterPro" id="IPR036291">
    <property type="entry name" value="NAD(P)-bd_dom_sf"/>
</dbReference>
<evidence type="ECO:0000259" key="1">
    <source>
        <dbReference type="Pfam" id="PF01408"/>
    </source>
</evidence>
<dbReference type="PANTHER" id="PTHR43377">
    <property type="entry name" value="BILIVERDIN REDUCTASE A"/>
    <property type="match status" value="1"/>
</dbReference>
<accession>A0A126V330</accession>
<feature type="domain" description="Gfo/Idh/MocA-like oxidoreductase N-terminal" evidence="1">
    <location>
        <begin position="6"/>
        <end position="122"/>
    </location>
</feature>
<proteinExistence type="predicted"/>
<protein>
    <submittedName>
        <fullName evidence="3">Oxidoreductase</fullName>
    </submittedName>
</protein>
<dbReference type="GO" id="GO:0000166">
    <property type="term" value="F:nucleotide binding"/>
    <property type="evidence" value="ECO:0007669"/>
    <property type="project" value="InterPro"/>
</dbReference>
<dbReference type="RefSeq" id="WP_039001231.1">
    <property type="nucleotide sequence ID" value="NZ_CP014327.1"/>
</dbReference>
<evidence type="ECO:0000259" key="2">
    <source>
        <dbReference type="Pfam" id="PF22725"/>
    </source>
</evidence>